<keyword evidence="2" id="KW-1185">Reference proteome</keyword>
<accession>A0A813HW75</accession>
<gene>
    <name evidence="1" type="ORF">PGLA1383_LOCUS56347</name>
</gene>
<evidence type="ECO:0000313" key="1">
    <source>
        <dbReference type="EMBL" id="CAE8641750.1"/>
    </source>
</evidence>
<dbReference type="AlphaFoldDB" id="A0A813HW75"/>
<feature type="non-terminal residue" evidence="1">
    <location>
        <position position="1"/>
    </location>
</feature>
<dbReference type="Proteomes" id="UP000654075">
    <property type="component" value="Unassembled WGS sequence"/>
</dbReference>
<dbReference type="EMBL" id="CAJNNV010032984">
    <property type="protein sequence ID" value="CAE8641750.1"/>
    <property type="molecule type" value="Genomic_DNA"/>
</dbReference>
<comment type="caution">
    <text evidence="1">The sequence shown here is derived from an EMBL/GenBank/DDBJ whole genome shotgun (WGS) entry which is preliminary data.</text>
</comment>
<evidence type="ECO:0000313" key="2">
    <source>
        <dbReference type="Proteomes" id="UP000654075"/>
    </source>
</evidence>
<proteinExistence type="predicted"/>
<protein>
    <submittedName>
        <fullName evidence="1">Uncharacterized protein</fullName>
    </submittedName>
</protein>
<sequence>TLAAVRVVGRPDNPVAKDWMAQFAPMLRYGNPNLVCDFRSAKQKVIVEAPVVEDEAEGEASAEGAEAKV</sequence>
<reference evidence="1" key="1">
    <citation type="submission" date="2021-02" db="EMBL/GenBank/DDBJ databases">
        <authorList>
            <person name="Dougan E. K."/>
            <person name="Rhodes N."/>
            <person name="Thang M."/>
            <person name="Chan C."/>
        </authorList>
    </citation>
    <scope>NUCLEOTIDE SEQUENCE</scope>
</reference>
<organism evidence="1 2">
    <name type="scientific">Polarella glacialis</name>
    <name type="common">Dinoflagellate</name>
    <dbReference type="NCBI Taxonomy" id="89957"/>
    <lineage>
        <taxon>Eukaryota</taxon>
        <taxon>Sar</taxon>
        <taxon>Alveolata</taxon>
        <taxon>Dinophyceae</taxon>
        <taxon>Suessiales</taxon>
        <taxon>Suessiaceae</taxon>
        <taxon>Polarella</taxon>
    </lineage>
</organism>
<name>A0A813HW75_POLGL</name>
<feature type="non-terminal residue" evidence="1">
    <location>
        <position position="69"/>
    </location>
</feature>